<evidence type="ECO:0000256" key="4">
    <source>
        <dbReference type="ARBA" id="ARBA00022989"/>
    </source>
</evidence>
<feature type="transmembrane region" description="Helical" evidence="6">
    <location>
        <begin position="197"/>
        <end position="221"/>
    </location>
</feature>
<dbReference type="PANTHER" id="PTHR43791">
    <property type="entry name" value="PERMEASE-RELATED"/>
    <property type="match status" value="1"/>
</dbReference>
<dbReference type="PROSITE" id="PS50850">
    <property type="entry name" value="MFS"/>
    <property type="match status" value="1"/>
</dbReference>
<dbReference type="AlphaFoldDB" id="J4ICM6"/>
<dbReference type="InParanoid" id="J4ICM6"/>
<evidence type="ECO:0000256" key="2">
    <source>
        <dbReference type="ARBA" id="ARBA00022448"/>
    </source>
</evidence>
<feature type="domain" description="Major facilitator superfamily (MFS) profile" evidence="7">
    <location>
        <begin position="79"/>
        <end position="328"/>
    </location>
</feature>
<proteinExistence type="predicted"/>
<dbReference type="PANTHER" id="PTHR43791:SF63">
    <property type="entry name" value="HIGH AFFINITY CYSTEINE TRANSPORTER"/>
    <property type="match status" value="1"/>
</dbReference>
<dbReference type="Gene3D" id="1.20.1250.20">
    <property type="entry name" value="MFS general substrate transporter like domains"/>
    <property type="match status" value="1"/>
</dbReference>
<evidence type="ECO:0000256" key="5">
    <source>
        <dbReference type="ARBA" id="ARBA00023136"/>
    </source>
</evidence>
<feature type="transmembrane region" description="Helical" evidence="6">
    <location>
        <begin position="233"/>
        <end position="253"/>
    </location>
</feature>
<dbReference type="SUPFAM" id="SSF103473">
    <property type="entry name" value="MFS general substrate transporter"/>
    <property type="match status" value="1"/>
</dbReference>
<gene>
    <name evidence="8" type="ORF">FIBRA_08961</name>
</gene>
<evidence type="ECO:0000256" key="1">
    <source>
        <dbReference type="ARBA" id="ARBA00004141"/>
    </source>
</evidence>
<evidence type="ECO:0000256" key="6">
    <source>
        <dbReference type="SAM" id="Phobius"/>
    </source>
</evidence>
<dbReference type="HOGENOM" id="CLU_001265_0_2_1"/>
<dbReference type="Pfam" id="PF07690">
    <property type="entry name" value="MFS_1"/>
    <property type="match status" value="1"/>
</dbReference>
<sequence>MSDLKRPAAHVDDLSSSVEKKHLDHDVVSTYEVDIAAQLASGNDFVLDPVEAKRVRRKIDLYLLPLMCSEHSLCAVKFYQCVLTVVRFTSNVPVSISCVQSRPPAMTCATPRMQSADKTTLGQSAVLKLLNAPNAFLTQNQFNWLGTIFYLFYLGFEFPQNYALQRFPVGKWVSVNILVWSIALLCHAAAKSFGALFACRVFLGICEGAITPGFMIVTSMFYTRQEQTLRVGYWYLMNGAAVVMLGLIAYGTLHIQSNVLEPWQWLMLIFGIITFVVAILFWFMFPDSPANAWFLTPEEKSIAVERIKVNQAGAENKRFKKYQTPRLG</sequence>
<keyword evidence="5 6" id="KW-0472">Membrane</keyword>
<evidence type="ECO:0000313" key="8">
    <source>
        <dbReference type="EMBL" id="CCM06676.1"/>
    </source>
</evidence>
<name>J4ICM6_9APHY</name>
<dbReference type="InterPro" id="IPR036259">
    <property type="entry name" value="MFS_trans_sf"/>
</dbReference>
<dbReference type="Proteomes" id="UP000006352">
    <property type="component" value="Unassembled WGS sequence"/>
</dbReference>
<dbReference type="RefSeq" id="XP_012185959.1">
    <property type="nucleotide sequence ID" value="XM_012330569.1"/>
</dbReference>
<protein>
    <recommendedName>
        <fullName evidence="7">Major facilitator superfamily (MFS) profile domain-containing protein</fullName>
    </recommendedName>
</protein>
<feature type="transmembrane region" description="Helical" evidence="6">
    <location>
        <begin position="265"/>
        <end position="285"/>
    </location>
</feature>
<dbReference type="GO" id="GO:0022857">
    <property type="term" value="F:transmembrane transporter activity"/>
    <property type="evidence" value="ECO:0007669"/>
    <property type="project" value="InterPro"/>
</dbReference>
<keyword evidence="9" id="KW-1185">Reference proteome</keyword>
<reference evidence="8 9" key="1">
    <citation type="journal article" date="2012" name="Appl. Environ. Microbiol.">
        <title>Short-read sequencing for genomic analysis of the brown rot fungus Fibroporia radiculosa.</title>
        <authorList>
            <person name="Tang J.D."/>
            <person name="Perkins A.D."/>
            <person name="Sonstegard T.S."/>
            <person name="Schroeder S.G."/>
            <person name="Burgess S.C."/>
            <person name="Diehl S.V."/>
        </authorList>
    </citation>
    <scope>NUCLEOTIDE SEQUENCE [LARGE SCALE GENOMIC DNA]</scope>
    <source>
        <strain evidence="8 9">TFFH 294</strain>
    </source>
</reference>
<comment type="subcellular location">
    <subcellularLocation>
        <location evidence="1">Membrane</location>
        <topology evidence="1">Multi-pass membrane protein</topology>
    </subcellularLocation>
</comment>
<keyword evidence="2" id="KW-0813">Transport</keyword>
<dbReference type="GO" id="GO:0016020">
    <property type="term" value="C:membrane"/>
    <property type="evidence" value="ECO:0007669"/>
    <property type="project" value="UniProtKB-SubCell"/>
</dbReference>
<feature type="transmembrane region" description="Helical" evidence="6">
    <location>
        <begin position="142"/>
        <end position="160"/>
    </location>
</feature>
<evidence type="ECO:0000259" key="7">
    <source>
        <dbReference type="PROSITE" id="PS50850"/>
    </source>
</evidence>
<organism evidence="8 9">
    <name type="scientific">Fibroporia radiculosa</name>
    <dbReference type="NCBI Taxonomy" id="599839"/>
    <lineage>
        <taxon>Eukaryota</taxon>
        <taxon>Fungi</taxon>
        <taxon>Dikarya</taxon>
        <taxon>Basidiomycota</taxon>
        <taxon>Agaricomycotina</taxon>
        <taxon>Agaricomycetes</taxon>
        <taxon>Polyporales</taxon>
        <taxon>Fibroporiaceae</taxon>
        <taxon>Fibroporia</taxon>
    </lineage>
</organism>
<evidence type="ECO:0000256" key="3">
    <source>
        <dbReference type="ARBA" id="ARBA00022692"/>
    </source>
</evidence>
<keyword evidence="3 6" id="KW-0812">Transmembrane</keyword>
<accession>J4ICM6</accession>
<dbReference type="GeneID" id="24101576"/>
<dbReference type="InterPro" id="IPR011701">
    <property type="entry name" value="MFS"/>
</dbReference>
<dbReference type="STRING" id="599839.J4ICM6"/>
<dbReference type="EMBL" id="HE797446">
    <property type="protein sequence ID" value="CCM06676.1"/>
    <property type="molecule type" value="Genomic_DNA"/>
</dbReference>
<evidence type="ECO:0000313" key="9">
    <source>
        <dbReference type="Proteomes" id="UP000006352"/>
    </source>
</evidence>
<dbReference type="InterPro" id="IPR020846">
    <property type="entry name" value="MFS_dom"/>
</dbReference>
<keyword evidence="4 6" id="KW-1133">Transmembrane helix</keyword>
<dbReference type="OrthoDB" id="6730379at2759"/>